<accession>A0ABR7XVX9</accession>
<organism evidence="2 3">
    <name type="scientific">Sphingobacterium chuzhouense</name>
    <dbReference type="NCBI Taxonomy" id="1742264"/>
    <lineage>
        <taxon>Bacteria</taxon>
        <taxon>Pseudomonadati</taxon>
        <taxon>Bacteroidota</taxon>
        <taxon>Sphingobacteriia</taxon>
        <taxon>Sphingobacteriales</taxon>
        <taxon>Sphingobacteriaceae</taxon>
        <taxon>Sphingobacterium</taxon>
    </lineage>
</organism>
<name>A0ABR7XVX9_9SPHI</name>
<evidence type="ECO:0000313" key="3">
    <source>
        <dbReference type="Proteomes" id="UP000651112"/>
    </source>
</evidence>
<keyword evidence="1" id="KW-0472">Membrane</keyword>
<feature type="transmembrane region" description="Helical" evidence="1">
    <location>
        <begin position="7"/>
        <end position="25"/>
    </location>
</feature>
<dbReference type="RefSeq" id="WP_190314970.1">
    <property type="nucleotide sequence ID" value="NZ_JACNYL010000004.1"/>
</dbReference>
<proteinExistence type="predicted"/>
<dbReference type="EMBL" id="JACNYL010000004">
    <property type="protein sequence ID" value="MBD1423201.1"/>
    <property type="molecule type" value="Genomic_DNA"/>
</dbReference>
<feature type="transmembrane region" description="Helical" evidence="1">
    <location>
        <begin position="31"/>
        <end position="51"/>
    </location>
</feature>
<gene>
    <name evidence="2" type="ORF">H8B21_16670</name>
</gene>
<reference evidence="2 3" key="1">
    <citation type="submission" date="2020-08" db="EMBL/GenBank/DDBJ databases">
        <title>Sphingobacterium sp. DN00404 isolated from aquaculture water.</title>
        <authorList>
            <person name="Zhang M."/>
        </authorList>
    </citation>
    <scope>NUCLEOTIDE SEQUENCE [LARGE SCALE GENOMIC DNA]</scope>
    <source>
        <strain evidence="2 3">KCTC 42746</strain>
    </source>
</reference>
<keyword evidence="1" id="KW-0812">Transmembrane</keyword>
<dbReference type="Proteomes" id="UP000651112">
    <property type="component" value="Unassembled WGS sequence"/>
</dbReference>
<sequence length="53" mass="5753">MKKRPNTALIFTLVLGGIAGILYLLGLHETFGLAAMCLVALVLTFLIVFFISQ</sequence>
<evidence type="ECO:0000313" key="2">
    <source>
        <dbReference type="EMBL" id="MBD1423201.1"/>
    </source>
</evidence>
<evidence type="ECO:0000256" key="1">
    <source>
        <dbReference type="SAM" id="Phobius"/>
    </source>
</evidence>
<comment type="caution">
    <text evidence="2">The sequence shown here is derived from an EMBL/GenBank/DDBJ whole genome shotgun (WGS) entry which is preliminary data.</text>
</comment>
<keyword evidence="1" id="KW-1133">Transmembrane helix</keyword>
<protein>
    <submittedName>
        <fullName evidence="2">Uncharacterized protein</fullName>
    </submittedName>
</protein>
<keyword evidence="3" id="KW-1185">Reference proteome</keyword>